<evidence type="ECO:0000313" key="2">
    <source>
        <dbReference type="Proteomes" id="UP000539372"/>
    </source>
</evidence>
<dbReference type="Gene3D" id="2.60.120.620">
    <property type="entry name" value="q2cbj1_9rhob like domain"/>
    <property type="match status" value="1"/>
</dbReference>
<dbReference type="GO" id="GO:0016706">
    <property type="term" value="F:2-oxoglutarate-dependent dioxygenase activity"/>
    <property type="evidence" value="ECO:0007669"/>
    <property type="project" value="UniProtKB-ARBA"/>
</dbReference>
<keyword evidence="1" id="KW-0223">Dioxygenase</keyword>
<reference evidence="1 2" key="1">
    <citation type="submission" date="2020-04" db="EMBL/GenBank/DDBJ databases">
        <title>Rhodospirillaceae bacterium KN72 isolated from deep sea.</title>
        <authorList>
            <person name="Zhang D.-C."/>
        </authorList>
    </citation>
    <scope>NUCLEOTIDE SEQUENCE [LARGE SCALE GENOMIC DNA]</scope>
    <source>
        <strain evidence="1 2">KN72</strain>
    </source>
</reference>
<sequence length="276" mass="30923">MTEQQAKAADIGLLGLTPETVERFETDGAVVLRGVFNDWQTVLADGIDWAMENPSWRERTYRPDDGKSPFFQDYVTWNTNPFFRDFVTNSPLGALAAGLMRSHTARMFHEHILVKEPGNSTVTPWHQDGPYYLVEARQSVSFWVPLDPVPRERTIEYVAGSHLWGTSFKPTRFDGTDLYANDDSSGVPDVAANRDQFDILGWAVEPGDAVVFNFGMLHGAPANNSPIRRRVVSWRLVGDDATFVKRPGMTSPAFPDLEYEDGAPFGGEQFPIVYSD</sequence>
<accession>A0A7Y0HER8</accession>
<dbReference type="AlphaFoldDB" id="A0A7Y0HER8"/>
<dbReference type="SUPFAM" id="SSF51197">
    <property type="entry name" value="Clavaminate synthase-like"/>
    <property type="match status" value="1"/>
</dbReference>
<protein>
    <submittedName>
        <fullName evidence="1">Phytanoyl-CoA dioxygenase</fullName>
    </submittedName>
</protein>
<dbReference type="InterPro" id="IPR008775">
    <property type="entry name" value="Phytyl_CoA_dOase-like"/>
</dbReference>
<dbReference type="GO" id="GO:0005506">
    <property type="term" value="F:iron ion binding"/>
    <property type="evidence" value="ECO:0007669"/>
    <property type="project" value="UniProtKB-ARBA"/>
</dbReference>
<dbReference type="PANTHER" id="PTHR20883">
    <property type="entry name" value="PHYTANOYL-COA DIOXYGENASE DOMAIN CONTAINING 1"/>
    <property type="match status" value="1"/>
</dbReference>
<name>A0A7Y0HER8_9PROT</name>
<comment type="caution">
    <text evidence="1">The sequence shown here is derived from an EMBL/GenBank/DDBJ whole genome shotgun (WGS) entry which is preliminary data.</text>
</comment>
<dbReference type="Pfam" id="PF05721">
    <property type="entry name" value="PhyH"/>
    <property type="match status" value="1"/>
</dbReference>
<dbReference type="RefSeq" id="WP_169623489.1">
    <property type="nucleotide sequence ID" value="NZ_JABBNT010000001.1"/>
</dbReference>
<dbReference type="PANTHER" id="PTHR20883:SF49">
    <property type="entry name" value="PHYTANOYL-COA DIOXYGENASE"/>
    <property type="match status" value="1"/>
</dbReference>
<keyword evidence="2" id="KW-1185">Reference proteome</keyword>
<organism evidence="1 2">
    <name type="scientific">Pacificispira spongiicola</name>
    <dbReference type="NCBI Taxonomy" id="2729598"/>
    <lineage>
        <taxon>Bacteria</taxon>
        <taxon>Pseudomonadati</taxon>
        <taxon>Pseudomonadota</taxon>
        <taxon>Alphaproteobacteria</taxon>
        <taxon>Rhodospirillales</taxon>
        <taxon>Rhodospirillaceae</taxon>
        <taxon>Pacificispira</taxon>
    </lineage>
</organism>
<dbReference type="Proteomes" id="UP000539372">
    <property type="component" value="Unassembled WGS sequence"/>
</dbReference>
<proteinExistence type="predicted"/>
<evidence type="ECO:0000313" key="1">
    <source>
        <dbReference type="EMBL" id="NMM43192.1"/>
    </source>
</evidence>
<keyword evidence="1" id="KW-0560">Oxidoreductase</keyword>
<dbReference type="EMBL" id="JABBNT010000001">
    <property type="protein sequence ID" value="NMM43192.1"/>
    <property type="molecule type" value="Genomic_DNA"/>
</dbReference>
<gene>
    <name evidence="1" type="ORF">HH303_01795</name>
</gene>